<accession>A0A0C5PHY7</accession>
<dbReference type="KEGG" id="vg:24366625"/>
<organism evidence="1 2">
    <name type="scientific">Salmonella phage Det7</name>
    <dbReference type="NCBI Taxonomy" id="454798"/>
    <lineage>
        <taxon>Viruses</taxon>
        <taxon>Duplodnaviria</taxon>
        <taxon>Heunggongvirae</taxon>
        <taxon>Uroviricota</taxon>
        <taxon>Caudoviricetes</taxon>
        <taxon>Pantevenvirales</taxon>
        <taxon>Ackermannviridae</taxon>
        <taxon>Cvivirinae</taxon>
        <taxon>Kuttervirus</taxon>
        <taxon>Kuttervirus Det7</taxon>
    </lineage>
</organism>
<dbReference type="GeneID" id="24366625"/>
<proteinExistence type="predicted"/>
<name>A0A0C5PHY7_9CAUD</name>
<evidence type="ECO:0000313" key="2">
    <source>
        <dbReference type="Proteomes" id="UP000032405"/>
    </source>
</evidence>
<keyword evidence="2" id="KW-1185">Reference proteome</keyword>
<dbReference type="RefSeq" id="YP_009140257.1">
    <property type="nucleotide sequence ID" value="NC_027119.1"/>
</dbReference>
<dbReference type="Proteomes" id="UP000032405">
    <property type="component" value="Segment"/>
</dbReference>
<dbReference type="EMBL" id="KP797973">
    <property type="protein sequence ID" value="AJQ20899.1"/>
    <property type="molecule type" value="Genomic_DNA"/>
</dbReference>
<gene>
    <name evidence="1" type="primary">80</name>
    <name evidence="1" type="ORF">DET7_80</name>
</gene>
<protein>
    <submittedName>
        <fullName evidence="1">Uncharacterized protein</fullName>
    </submittedName>
</protein>
<sequence length="62" mass="7169">MSRAIIQASPGALWVADRIPNAHFPQFQEELEQAMLKIFEKYGYDSEVRTSFKEIMPVVVVR</sequence>
<reference evidence="1 2" key="1">
    <citation type="journal article" date="2015" name="Genome Announc.">
        <title>Genome Sequence of Salmonella enterica Phage Det7.</title>
        <authorList>
            <person name="Casjens S.R."/>
            <person name="Jacobs-Sera D."/>
            <person name="Hatfull G.F."/>
            <person name="Hendrix R.W."/>
        </authorList>
    </citation>
    <scope>NUCLEOTIDE SEQUENCE [LARGE SCALE GENOMIC DNA]</scope>
</reference>
<evidence type="ECO:0000313" key="1">
    <source>
        <dbReference type="EMBL" id="AJQ20899.1"/>
    </source>
</evidence>